<dbReference type="InParanoid" id="A0A1Y1UUG1"/>
<feature type="compositionally biased region" description="Basic and acidic residues" evidence="1">
    <location>
        <begin position="274"/>
        <end position="300"/>
    </location>
</feature>
<feature type="compositionally biased region" description="Polar residues" evidence="1">
    <location>
        <begin position="301"/>
        <end position="310"/>
    </location>
</feature>
<keyword evidence="3" id="KW-1185">Reference proteome</keyword>
<comment type="caution">
    <text evidence="2">The sequence shown here is derived from an EMBL/GenBank/DDBJ whole genome shotgun (WGS) entry which is preliminary data.</text>
</comment>
<dbReference type="EMBL" id="NBSH01000001">
    <property type="protein sequence ID" value="ORX40825.1"/>
    <property type="molecule type" value="Genomic_DNA"/>
</dbReference>
<feature type="compositionally biased region" description="Polar residues" evidence="1">
    <location>
        <begin position="225"/>
        <end position="236"/>
    </location>
</feature>
<dbReference type="GeneID" id="33554040"/>
<dbReference type="OrthoDB" id="2576211at2759"/>
<dbReference type="AlphaFoldDB" id="A0A1Y1UUG1"/>
<accession>A0A1Y1UUG1</accession>
<proteinExistence type="predicted"/>
<name>A0A1Y1UUG1_9TREE</name>
<feature type="compositionally biased region" description="Polar residues" evidence="1">
    <location>
        <begin position="1"/>
        <end position="24"/>
    </location>
</feature>
<feature type="compositionally biased region" description="Polar residues" evidence="1">
    <location>
        <begin position="469"/>
        <end position="480"/>
    </location>
</feature>
<feature type="compositionally biased region" description="Polar residues" evidence="1">
    <location>
        <begin position="167"/>
        <end position="180"/>
    </location>
</feature>
<feature type="compositionally biased region" description="Basic and acidic residues" evidence="1">
    <location>
        <begin position="311"/>
        <end position="325"/>
    </location>
</feature>
<protein>
    <submittedName>
        <fullName evidence="2">Uncharacterized protein</fullName>
    </submittedName>
</protein>
<feature type="region of interest" description="Disordered" evidence="1">
    <location>
        <begin position="357"/>
        <end position="376"/>
    </location>
</feature>
<feature type="compositionally biased region" description="Low complexity" evidence="1">
    <location>
        <begin position="35"/>
        <end position="74"/>
    </location>
</feature>
<dbReference type="Proteomes" id="UP000193218">
    <property type="component" value="Unassembled WGS sequence"/>
</dbReference>
<evidence type="ECO:0000313" key="2">
    <source>
        <dbReference type="EMBL" id="ORX40825.1"/>
    </source>
</evidence>
<feature type="region of interest" description="Disordered" evidence="1">
    <location>
        <begin position="448"/>
        <end position="483"/>
    </location>
</feature>
<feature type="compositionally biased region" description="Polar residues" evidence="1">
    <location>
        <begin position="125"/>
        <end position="137"/>
    </location>
</feature>
<feature type="compositionally biased region" description="Basic and acidic residues" evidence="1">
    <location>
        <begin position="140"/>
        <end position="159"/>
    </location>
</feature>
<organism evidence="2 3">
    <name type="scientific">Kockovaella imperatae</name>
    <dbReference type="NCBI Taxonomy" id="4999"/>
    <lineage>
        <taxon>Eukaryota</taxon>
        <taxon>Fungi</taxon>
        <taxon>Dikarya</taxon>
        <taxon>Basidiomycota</taxon>
        <taxon>Agaricomycotina</taxon>
        <taxon>Tremellomycetes</taxon>
        <taxon>Tremellales</taxon>
        <taxon>Cuniculitremaceae</taxon>
        <taxon>Kockovaella</taxon>
    </lineage>
</organism>
<sequence>MTRDSLISSATSTTYPSTLSSFDNSALGLTDSPRHASSARSRPMSQPHQSLLSPAPLTSAAAGIAPPASPSLSPWRRRRTRTPGVEEADPASQGKHRPVPQSTALQDHPKMTAPPPVPRKYSHPSIRTSHSKSSFQVVSEGRKIEHKASSERVSQDQPRRTVRKQRSGLTEQSNTPTKTQALGVEPQNPRASTPEAKSASKDDDHRAHDSSGRSIAIPVRRQAQDYGQTAQTTPSKQKPARAAGVATPSHRLTQQDADDSLARQWESELLKAAGDLRLDHQGDNLRQHREELRRKDREWENSGTWESTQDAAKRAEERTRREASREIAYPPMQPRAPIRAAPSGVTSVHVGVRPRVHPSRVDESTNRNQPDPSVPVPLFLPSLSLPDPLPGEDTVKGSYNTRYTTELMDKARAEYEAWLGGKSEREGGIGDDQGGVGDFIPRNRHVALPKAVGGQTPMESWDEPRKTNKNGTSSDGSNRIATPLEGGFPWNGYGYLPDMIDPSQAFNGANMQIPPGWTQDDLARWYASQAAYWNPYWWSQAMQNPQVTESQQDEVSEVNKPAAGKVHFAESPDKTRLNPKSSAASLHQDYVDQGMYSDP</sequence>
<reference evidence="2 3" key="1">
    <citation type="submission" date="2017-03" db="EMBL/GenBank/DDBJ databases">
        <title>Widespread Adenine N6-methylation of Active Genes in Fungi.</title>
        <authorList>
            <consortium name="DOE Joint Genome Institute"/>
            <person name="Mondo S.J."/>
            <person name="Dannebaum R.O."/>
            <person name="Kuo R.C."/>
            <person name="Louie K.B."/>
            <person name="Bewick A.J."/>
            <person name="Labutti K."/>
            <person name="Haridas S."/>
            <person name="Kuo A."/>
            <person name="Salamov A."/>
            <person name="Ahrendt S.R."/>
            <person name="Lau R."/>
            <person name="Bowen B.P."/>
            <person name="Lipzen A."/>
            <person name="Sullivan W."/>
            <person name="Andreopoulos W.B."/>
            <person name="Clum A."/>
            <person name="Lindquist E."/>
            <person name="Daum C."/>
            <person name="Northen T.R."/>
            <person name="Ramamoorthy G."/>
            <person name="Schmitz R.J."/>
            <person name="Gryganskyi A."/>
            <person name="Culley D."/>
            <person name="Magnuson J."/>
            <person name="James T.Y."/>
            <person name="O'Malley M.A."/>
            <person name="Stajich J.E."/>
            <person name="Spatafora J.W."/>
            <person name="Visel A."/>
            <person name="Grigoriev I.V."/>
        </authorList>
    </citation>
    <scope>NUCLEOTIDE SEQUENCE [LARGE SCALE GENOMIC DNA]</scope>
    <source>
        <strain evidence="2 3">NRRL Y-17943</strain>
    </source>
</reference>
<dbReference type="RefSeq" id="XP_021874504.1">
    <property type="nucleotide sequence ID" value="XM_022012232.1"/>
</dbReference>
<feature type="region of interest" description="Disordered" evidence="1">
    <location>
        <begin position="549"/>
        <end position="599"/>
    </location>
</feature>
<feature type="compositionally biased region" description="Basic and acidic residues" evidence="1">
    <location>
        <begin position="198"/>
        <end position="211"/>
    </location>
</feature>
<feature type="compositionally biased region" description="Basic and acidic residues" evidence="1">
    <location>
        <begin position="567"/>
        <end position="576"/>
    </location>
</feature>
<gene>
    <name evidence="2" type="ORF">BD324DRAFT_23002</name>
</gene>
<feature type="region of interest" description="Disordered" evidence="1">
    <location>
        <begin position="1"/>
        <end position="260"/>
    </location>
</feature>
<feature type="region of interest" description="Disordered" evidence="1">
    <location>
        <begin position="274"/>
        <end position="348"/>
    </location>
</feature>
<evidence type="ECO:0000256" key="1">
    <source>
        <dbReference type="SAM" id="MobiDB-lite"/>
    </source>
</evidence>
<evidence type="ECO:0000313" key="3">
    <source>
        <dbReference type="Proteomes" id="UP000193218"/>
    </source>
</evidence>